<gene>
    <name evidence="2" type="ORF">FHW36_10556</name>
</gene>
<dbReference type="InterPro" id="IPR006597">
    <property type="entry name" value="Sel1-like"/>
</dbReference>
<dbReference type="SMART" id="SM00028">
    <property type="entry name" value="TPR"/>
    <property type="match status" value="4"/>
</dbReference>
<dbReference type="Pfam" id="PF13181">
    <property type="entry name" value="TPR_8"/>
    <property type="match status" value="2"/>
</dbReference>
<dbReference type="Gene3D" id="3.40.50.300">
    <property type="entry name" value="P-loop containing nucleotide triphosphate hydrolases"/>
    <property type="match status" value="1"/>
</dbReference>
<keyword evidence="1" id="KW-0802">TPR repeat</keyword>
<dbReference type="PROSITE" id="PS50005">
    <property type="entry name" value="TPR"/>
    <property type="match status" value="2"/>
</dbReference>
<sequence length="927" mass="108327">MVTKVKKEDLLFRNNTGNKSRDILVEGFVIRIKEFEQIYKNIKRLSVGNVKLRPNLVIGQRGAGKTTLLYRLKYQIESDQNLKDVLFPIMLTEEQYNLSELVNLWETVASVLEDNFGWIGFYREIEKILINNERGYEPLVFDLLDKRLKKENKNVILFIENISVFLRKLDQEARDKFKEVFTSNLNFHLLASSTSYFDGYINYEEPPYNYFDVTTLGGLSREECEVMLLRIGSQYGAEEDIRYIIENHPGRVESLRRLTGGVPRTISYLFQIFLDNENGKAINDLYILIDTLTFLYKAELDQLSPQQQKVVDVIARRWDAVSVKEITRLTRFESKNVSSILAALEKNQMIEIVRTNTKNHLYRIRERFMNIWYLMRFGRKHDKDSIIWLVRFFDAWCDETELAKRVAAHIDNLQGGEFDVNAAIDMGNTFLSCENVPQELKMLLYKETKSKLPERLAKSFAPGDFIYQKIQSLTEEKKFDQALDLLEQVTTKDIQYYRIATWLFLVTGNYSKSVEAAEYVLSFDKNDANAALILGIIYEDHIRDIEKAEYYLKNSLQQNPIHPYAASRMGNIAYKYRHDLVEAEKYHRQAIKKNFKSSLIFLGDIFLREKEFDKAKELYSEAIIAKVEGANSKLGILYATINDTRNAKKCFNEAIKANEKDALIDMGIWYRVRKRPNFSKAELYFKKAIDAGIVKGYSLLGDLYMEDLKDTRKAIEMFELGVQHKDAESAHQLAHIYSDSKNYEASDEMFEKSLELESGYGVVCYIGSIYSSGRTDKKEYALHLFKKHLPPFEELDLSDKLLYARILLWNDREEEALYYFQSTYTELSKVITEADNQDKDLSSSINSVLNQVSNYMFLLIAKERYNSCLSLFEESRVDFKTMLRPIYFLLMEYLKKDFPLEYLKAGEELQDTIKELRVVIDLIKKRV</sequence>
<dbReference type="OrthoDB" id="594504at2"/>
<dbReference type="InterPro" id="IPR027417">
    <property type="entry name" value="P-loop_NTPase"/>
</dbReference>
<dbReference type="InterPro" id="IPR011990">
    <property type="entry name" value="TPR-like_helical_dom_sf"/>
</dbReference>
<evidence type="ECO:0000256" key="1">
    <source>
        <dbReference type="PROSITE-ProRule" id="PRU00339"/>
    </source>
</evidence>
<comment type="caution">
    <text evidence="2">The sequence shown here is derived from an EMBL/GenBank/DDBJ whole genome shotgun (WGS) entry which is preliminary data.</text>
</comment>
<feature type="repeat" description="TPR" evidence="1">
    <location>
        <begin position="727"/>
        <end position="760"/>
    </location>
</feature>
<name>A0A561PNC7_9BACT</name>
<evidence type="ECO:0000313" key="3">
    <source>
        <dbReference type="Proteomes" id="UP000320811"/>
    </source>
</evidence>
<dbReference type="PANTHER" id="PTHR12558:SF44">
    <property type="entry name" value="TETRATRICOPEPTIDE REPEAT-CONTAINING PROTEIN"/>
    <property type="match status" value="1"/>
</dbReference>
<accession>A0A561PNC7</accession>
<protein>
    <submittedName>
        <fullName evidence="2">TPR repeat protein</fullName>
    </submittedName>
</protein>
<dbReference type="Gene3D" id="1.25.40.10">
    <property type="entry name" value="Tetratricopeptide repeat domain"/>
    <property type="match status" value="2"/>
</dbReference>
<dbReference type="SUPFAM" id="SSF81901">
    <property type="entry name" value="HCP-like"/>
    <property type="match status" value="2"/>
</dbReference>
<proteinExistence type="predicted"/>
<dbReference type="GO" id="GO:0051301">
    <property type="term" value="P:cell division"/>
    <property type="evidence" value="ECO:0007669"/>
    <property type="project" value="TreeGrafter"/>
</dbReference>
<dbReference type="InterPro" id="IPR019734">
    <property type="entry name" value="TPR_rpt"/>
</dbReference>
<evidence type="ECO:0000313" key="2">
    <source>
        <dbReference type="EMBL" id="TWF39619.1"/>
    </source>
</evidence>
<dbReference type="SUPFAM" id="SSF52540">
    <property type="entry name" value="P-loop containing nucleoside triphosphate hydrolases"/>
    <property type="match status" value="1"/>
</dbReference>
<feature type="repeat" description="TPR" evidence="1">
    <location>
        <begin position="628"/>
        <end position="661"/>
    </location>
</feature>
<dbReference type="EMBL" id="VIWO01000005">
    <property type="protein sequence ID" value="TWF39619.1"/>
    <property type="molecule type" value="Genomic_DNA"/>
</dbReference>
<dbReference type="PANTHER" id="PTHR12558">
    <property type="entry name" value="CELL DIVISION CYCLE 16,23,27"/>
    <property type="match status" value="1"/>
</dbReference>
<reference evidence="2 3" key="1">
    <citation type="submission" date="2019-06" db="EMBL/GenBank/DDBJ databases">
        <title>Sorghum-associated microbial communities from plants grown in Nebraska, USA.</title>
        <authorList>
            <person name="Schachtman D."/>
        </authorList>
    </citation>
    <scope>NUCLEOTIDE SEQUENCE [LARGE SCALE GENOMIC DNA]</scope>
    <source>
        <strain evidence="2 3">1209</strain>
    </source>
</reference>
<dbReference type="AlphaFoldDB" id="A0A561PNC7"/>
<organism evidence="2 3">
    <name type="scientific">Chitinophaga polysaccharea</name>
    <dbReference type="NCBI Taxonomy" id="1293035"/>
    <lineage>
        <taxon>Bacteria</taxon>
        <taxon>Pseudomonadati</taxon>
        <taxon>Bacteroidota</taxon>
        <taxon>Chitinophagia</taxon>
        <taxon>Chitinophagales</taxon>
        <taxon>Chitinophagaceae</taxon>
        <taxon>Chitinophaga</taxon>
    </lineage>
</organism>
<dbReference type="RefSeq" id="WP_145670814.1">
    <property type="nucleotide sequence ID" value="NZ_VIWO01000005.1"/>
</dbReference>
<dbReference type="SMART" id="SM00671">
    <property type="entry name" value="SEL1"/>
    <property type="match status" value="6"/>
</dbReference>
<dbReference type="Proteomes" id="UP000320811">
    <property type="component" value="Unassembled WGS sequence"/>
</dbReference>
<dbReference type="InterPro" id="IPR036388">
    <property type="entry name" value="WH-like_DNA-bd_sf"/>
</dbReference>
<keyword evidence="3" id="KW-1185">Reference proteome</keyword>
<dbReference type="Gene3D" id="1.10.10.10">
    <property type="entry name" value="Winged helix-like DNA-binding domain superfamily/Winged helix DNA-binding domain"/>
    <property type="match status" value="1"/>
</dbReference>